<organism evidence="1 2">
    <name type="scientific">Paenibacillus roseopurpureus</name>
    <dbReference type="NCBI Taxonomy" id="2918901"/>
    <lineage>
        <taxon>Bacteria</taxon>
        <taxon>Bacillati</taxon>
        <taxon>Bacillota</taxon>
        <taxon>Bacilli</taxon>
        <taxon>Bacillales</taxon>
        <taxon>Paenibacillaceae</taxon>
        <taxon>Paenibacillus</taxon>
    </lineage>
</organism>
<sequence>MKFRAVSPETRMNYMMWSLQQEIRKEEKYLASLDYDPSPIMKIVKARIDAWDPVHFIEMDGQDDEYDTESRSITIYVTKHLDALDETALAQAIDRIITKAFLDLYVPSGESLEVAGHIIADLKQSKEVRA</sequence>
<proteinExistence type="predicted"/>
<dbReference type="AlphaFoldDB" id="A0AA96LR78"/>
<evidence type="ECO:0000313" key="1">
    <source>
        <dbReference type="EMBL" id="WNR46772.1"/>
    </source>
</evidence>
<dbReference type="KEGG" id="proo:MJB10_11970"/>
<name>A0AA96LR78_9BACL</name>
<dbReference type="RefSeq" id="WP_314805126.1">
    <property type="nucleotide sequence ID" value="NZ_CP130319.1"/>
</dbReference>
<gene>
    <name evidence="1" type="ORF">MJB10_11970</name>
</gene>
<dbReference type="SUPFAM" id="SSF116922">
    <property type="entry name" value="YugE-like"/>
    <property type="match status" value="1"/>
</dbReference>
<keyword evidence="2" id="KW-1185">Reference proteome</keyword>
<dbReference type="EMBL" id="CP130319">
    <property type="protein sequence ID" value="WNR46772.1"/>
    <property type="molecule type" value="Genomic_DNA"/>
</dbReference>
<reference evidence="1" key="1">
    <citation type="submission" date="2022-02" db="EMBL/GenBank/DDBJ databases">
        <title>Paenibacillus sp. MBLB1832 Whole Genome Shotgun Sequencing.</title>
        <authorList>
            <person name="Hwang C.Y."/>
            <person name="Cho E.-S."/>
            <person name="Seo M.-J."/>
        </authorList>
    </citation>
    <scope>NUCLEOTIDE SEQUENCE</scope>
    <source>
        <strain evidence="1">MBLB1832</strain>
    </source>
</reference>
<dbReference type="Proteomes" id="UP001304650">
    <property type="component" value="Chromosome"/>
</dbReference>
<protein>
    <submittedName>
        <fullName evidence="1">Uncharacterized protein</fullName>
    </submittedName>
</protein>
<dbReference type="Gene3D" id="1.10.340.20">
    <property type="entry name" value="Apc36109-like domain"/>
    <property type="match status" value="1"/>
</dbReference>
<accession>A0AA96LR78</accession>
<evidence type="ECO:0000313" key="2">
    <source>
        <dbReference type="Proteomes" id="UP001304650"/>
    </source>
</evidence>
<dbReference type="InterPro" id="IPR023162">
    <property type="entry name" value="Apc36109-like_dom_sf"/>
</dbReference>